<feature type="domain" description="Protein kinase" evidence="7">
    <location>
        <begin position="208"/>
        <end position="471"/>
    </location>
</feature>
<protein>
    <submittedName>
        <fullName evidence="8">Pkinase-domain-containing protein</fullName>
    </submittedName>
</protein>
<dbReference type="PANTHER" id="PTHR48016">
    <property type="entry name" value="MAP KINASE KINASE KINASE SSK2-RELATED-RELATED"/>
    <property type="match status" value="1"/>
</dbReference>
<dbReference type="SUPFAM" id="SSF56112">
    <property type="entry name" value="Protein kinase-like (PK-like)"/>
    <property type="match status" value="1"/>
</dbReference>
<evidence type="ECO:0000256" key="5">
    <source>
        <dbReference type="PROSITE-ProRule" id="PRU10141"/>
    </source>
</evidence>
<dbReference type="GO" id="GO:0000165">
    <property type="term" value="P:MAPK cascade"/>
    <property type="evidence" value="ECO:0007669"/>
    <property type="project" value="UniProtKB-ARBA"/>
</dbReference>
<gene>
    <name evidence="8" type="ORF">BT96DRAFT_626571</name>
</gene>
<name>A0A6A4IK42_9AGAR</name>
<keyword evidence="3" id="KW-0418">Kinase</keyword>
<dbReference type="OrthoDB" id="266718at2759"/>
<keyword evidence="9" id="KW-1185">Reference proteome</keyword>
<feature type="compositionally biased region" description="Low complexity" evidence="6">
    <location>
        <begin position="83"/>
        <end position="126"/>
    </location>
</feature>
<feature type="region of interest" description="Disordered" evidence="6">
    <location>
        <begin position="15"/>
        <end position="43"/>
    </location>
</feature>
<keyword evidence="1" id="KW-0808">Transferase</keyword>
<reference evidence="8" key="1">
    <citation type="journal article" date="2019" name="Environ. Microbiol.">
        <title>Fungal ecological strategies reflected in gene transcription - a case study of two litter decomposers.</title>
        <authorList>
            <person name="Barbi F."/>
            <person name="Kohler A."/>
            <person name="Barry K."/>
            <person name="Baskaran P."/>
            <person name="Daum C."/>
            <person name="Fauchery L."/>
            <person name="Ihrmark K."/>
            <person name="Kuo A."/>
            <person name="LaButti K."/>
            <person name="Lipzen A."/>
            <person name="Morin E."/>
            <person name="Grigoriev I.V."/>
            <person name="Henrissat B."/>
            <person name="Lindahl B."/>
            <person name="Martin F."/>
        </authorList>
    </citation>
    <scope>NUCLEOTIDE SEQUENCE</scope>
    <source>
        <strain evidence="8">JB14</strain>
    </source>
</reference>
<accession>A0A6A4IK42</accession>
<dbReference type="Pfam" id="PF00069">
    <property type="entry name" value="Pkinase"/>
    <property type="match status" value="1"/>
</dbReference>
<dbReference type="InterPro" id="IPR008271">
    <property type="entry name" value="Ser/Thr_kinase_AS"/>
</dbReference>
<dbReference type="InterPro" id="IPR017441">
    <property type="entry name" value="Protein_kinase_ATP_BS"/>
</dbReference>
<dbReference type="AlphaFoldDB" id="A0A6A4IK42"/>
<evidence type="ECO:0000256" key="4">
    <source>
        <dbReference type="ARBA" id="ARBA00022840"/>
    </source>
</evidence>
<feature type="region of interest" description="Disordered" evidence="6">
    <location>
        <begin position="80"/>
        <end position="126"/>
    </location>
</feature>
<evidence type="ECO:0000256" key="3">
    <source>
        <dbReference type="ARBA" id="ARBA00022777"/>
    </source>
</evidence>
<feature type="binding site" evidence="5">
    <location>
        <position position="237"/>
    </location>
    <ligand>
        <name>ATP</name>
        <dbReference type="ChEBI" id="CHEBI:30616"/>
    </ligand>
</feature>
<evidence type="ECO:0000256" key="2">
    <source>
        <dbReference type="ARBA" id="ARBA00022741"/>
    </source>
</evidence>
<dbReference type="PANTHER" id="PTHR48016:SF48">
    <property type="entry name" value="SERINE_THREONINE-PROTEIN KINASE BCK1_SLK1_SSP31"/>
    <property type="match status" value="1"/>
</dbReference>
<dbReference type="EMBL" id="ML769389">
    <property type="protein sequence ID" value="KAE9408904.1"/>
    <property type="molecule type" value="Genomic_DNA"/>
</dbReference>
<dbReference type="GO" id="GO:0004672">
    <property type="term" value="F:protein kinase activity"/>
    <property type="evidence" value="ECO:0007669"/>
    <property type="project" value="InterPro"/>
</dbReference>
<keyword evidence="2 5" id="KW-0547">Nucleotide-binding</keyword>
<evidence type="ECO:0000256" key="1">
    <source>
        <dbReference type="ARBA" id="ARBA00022679"/>
    </source>
</evidence>
<dbReference type="InterPro" id="IPR011009">
    <property type="entry name" value="Kinase-like_dom_sf"/>
</dbReference>
<proteinExistence type="predicted"/>
<sequence>MNTVGLMHARFHAHTQPTTIDAPTVSIPLDEPAKPDSETTSFSSQNLVGAMARFGVEAPISRHTYIHGADDYTISSSDSFSYGNASASQQNSQSSQGNNPVHSPPSQYRTTPSRSSTRSSHSSTWASSGEQSIMTWAVRPIMKLLGRKASVKNNPVHTSVSGTLQSPIPILPNGHSSSDSTTLLSFQSSVSSRTSSPAPVVESPSFQWIRGDLIGKGSYGRVYWALNITTGDVIAVKQVELEPNPSKHERESIEALKFESYTLRDLDHPNIVQFLGFEESPDHLSIFMEYVAGGTIGSCLKAHGKFHNEVTKFFAGQMLEGLEYLHSRGVIHRDIKADNILVEKSGICKISDFGISNQADAVDGRAFTEMRGTVYWMAPEAVNPKAAGGYTAKIDIWSMGCVVLEMWTGRRPWSGEEIYPVMIKLYGQKQPPPIPAELLLSEDAMDFRNKCFSPNPEGRPSAAQLRSHPYLVMLPGWTFNPAYIEGPLNGQEIVFHVHHLAPNTPLRLLNQYSTLIVMRILALVSPPGKSHQGYSRVNENRLGQGHL</sequence>
<dbReference type="Gene3D" id="1.10.510.10">
    <property type="entry name" value="Transferase(Phosphotransferase) domain 1"/>
    <property type="match status" value="1"/>
</dbReference>
<evidence type="ECO:0000313" key="9">
    <source>
        <dbReference type="Proteomes" id="UP000799118"/>
    </source>
</evidence>
<evidence type="ECO:0000259" key="7">
    <source>
        <dbReference type="PROSITE" id="PS50011"/>
    </source>
</evidence>
<dbReference type="InterPro" id="IPR050538">
    <property type="entry name" value="MAP_kinase_kinase_kinase"/>
</dbReference>
<dbReference type="PROSITE" id="PS00108">
    <property type="entry name" value="PROTEIN_KINASE_ST"/>
    <property type="match status" value="1"/>
</dbReference>
<dbReference type="SMART" id="SM00220">
    <property type="entry name" value="S_TKc"/>
    <property type="match status" value="1"/>
</dbReference>
<dbReference type="GO" id="GO:0005524">
    <property type="term" value="F:ATP binding"/>
    <property type="evidence" value="ECO:0007669"/>
    <property type="project" value="UniProtKB-UniRule"/>
</dbReference>
<keyword evidence="4 5" id="KW-0067">ATP-binding</keyword>
<dbReference type="Proteomes" id="UP000799118">
    <property type="component" value="Unassembled WGS sequence"/>
</dbReference>
<feature type="region of interest" description="Disordered" evidence="6">
    <location>
        <begin position="527"/>
        <end position="547"/>
    </location>
</feature>
<dbReference type="PROSITE" id="PS00107">
    <property type="entry name" value="PROTEIN_KINASE_ATP"/>
    <property type="match status" value="1"/>
</dbReference>
<evidence type="ECO:0000313" key="8">
    <source>
        <dbReference type="EMBL" id="KAE9408904.1"/>
    </source>
</evidence>
<organism evidence="8 9">
    <name type="scientific">Gymnopus androsaceus JB14</name>
    <dbReference type="NCBI Taxonomy" id="1447944"/>
    <lineage>
        <taxon>Eukaryota</taxon>
        <taxon>Fungi</taxon>
        <taxon>Dikarya</taxon>
        <taxon>Basidiomycota</taxon>
        <taxon>Agaricomycotina</taxon>
        <taxon>Agaricomycetes</taxon>
        <taxon>Agaricomycetidae</taxon>
        <taxon>Agaricales</taxon>
        <taxon>Marasmiineae</taxon>
        <taxon>Omphalotaceae</taxon>
        <taxon>Gymnopus</taxon>
    </lineage>
</organism>
<dbReference type="InterPro" id="IPR000719">
    <property type="entry name" value="Prot_kinase_dom"/>
</dbReference>
<dbReference type="PROSITE" id="PS50011">
    <property type="entry name" value="PROTEIN_KINASE_DOM"/>
    <property type="match status" value="1"/>
</dbReference>
<evidence type="ECO:0000256" key="6">
    <source>
        <dbReference type="SAM" id="MobiDB-lite"/>
    </source>
</evidence>